<organism evidence="2 3">
    <name type="scientific">Methylobacterium oryzae</name>
    <dbReference type="NCBI Taxonomy" id="334852"/>
    <lineage>
        <taxon>Bacteria</taxon>
        <taxon>Pseudomonadati</taxon>
        <taxon>Pseudomonadota</taxon>
        <taxon>Alphaproteobacteria</taxon>
        <taxon>Hyphomicrobiales</taxon>
        <taxon>Methylobacteriaceae</taxon>
        <taxon>Methylobacterium</taxon>
    </lineage>
</organism>
<comment type="caution">
    <text evidence="2">The sequence shown here is derived from an EMBL/GenBank/DDBJ whole genome shotgun (WGS) entry which is preliminary data.</text>
</comment>
<name>A0ABU7TPP7_9HYPH</name>
<dbReference type="EMBL" id="MLCA01000007">
    <property type="protein sequence ID" value="MEE7491772.1"/>
    <property type="molecule type" value="Genomic_DNA"/>
</dbReference>
<evidence type="ECO:0000256" key="1">
    <source>
        <dbReference type="SAM" id="MobiDB-lite"/>
    </source>
</evidence>
<accession>A0ABU7TPP7</accession>
<keyword evidence="3" id="KW-1185">Reference proteome</keyword>
<reference evidence="2 3" key="1">
    <citation type="journal article" date="2012" name="Genet. Mol. Biol.">
        <title>Analysis of 16S rRNA and mxaF genes revealing insights into Methylobacterium niche-specific plant association.</title>
        <authorList>
            <person name="Dourado M.N."/>
            <person name="Andreote F.D."/>
            <person name="Dini-Andreote F."/>
            <person name="Conti R."/>
            <person name="Araujo J.M."/>
            <person name="Araujo W.L."/>
        </authorList>
    </citation>
    <scope>NUCLEOTIDE SEQUENCE [LARGE SCALE GENOMIC DNA]</scope>
    <source>
        <strain evidence="2 3">TC3-10</strain>
    </source>
</reference>
<evidence type="ECO:0000313" key="3">
    <source>
        <dbReference type="Proteomes" id="UP001355206"/>
    </source>
</evidence>
<dbReference type="Proteomes" id="UP001355206">
    <property type="component" value="Unassembled WGS sequence"/>
</dbReference>
<proteinExistence type="predicted"/>
<evidence type="ECO:0000313" key="2">
    <source>
        <dbReference type="EMBL" id="MEE7491772.1"/>
    </source>
</evidence>
<sequence length="68" mass="7717">MHVLSLPPAFALSQDQTLTLKRLIWPITCILRRSLTSTKHPALHSAKHPSVSSERRTTDRHKSTHARP</sequence>
<gene>
    <name evidence="2" type="ORF">MOTC310_15365</name>
</gene>
<feature type="region of interest" description="Disordered" evidence="1">
    <location>
        <begin position="38"/>
        <end position="68"/>
    </location>
</feature>
<protein>
    <submittedName>
        <fullName evidence="2">Uncharacterized protein</fullName>
    </submittedName>
</protein>